<evidence type="ECO:0000313" key="6">
    <source>
        <dbReference type="Proteomes" id="UP000462760"/>
    </source>
</evidence>
<dbReference type="EMBL" id="VULR01000005">
    <property type="protein sequence ID" value="MSS43082.1"/>
    <property type="molecule type" value="Genomic_DNA"/>
</dbReference>
<dbReference type="InterPro" id="IPR050226">
    <property type="entry name" value="NagZ_Beta-hexosaminidase"/>
</dbReference>
<feature type="domain" description="Glycoside hydrolase family 3 N-terminal" evidence="4">
    <location>
        <begin position="47"/>
        <end position="368"/>
    </location>
</feature>
<dbReference type="Proteomes" id="UP000462760">
    <property type="component" value="Unassembled WGS sequence"/>
</dbReference>
<dbReference type="Gene3D" id="3.20.20.300">
    <property type="entry name" value="Glycoside hydrolase, family 3, N-terminal domain"/>
    <property type="match status" value="1"/>
</dbReference>
<dbReference type="Pfam" id="PF00933">
    <property type="entry name" value="Glyco_hydro_3"/>
    <property type="match status" value="1"/>
</dbReference>
<evidence type="ECO:0000259" key="4">
    <source>
        <dbReference type="Pfam" id="PF00933"/>
    </source>
</evidence>
<evidence type="ECO:0000256" key="2">
    <source>
        <dbReference type="ARBA" id="ARBA00022801"/>
    </source>
</evidence>
<dbReference type="AlphaFoldDB" id="A0A844FGK3"/>
<dbReference type="InterPro" id="IPR001764">
    <property type="entry name" value="Glyco_hydro_3_N"/>
</dbReference>
<dbReference type="GO" id="GO:0004563">
    <property type="term" value="F:beta-N-acetylhexosaminidase activity"/>
    <property type="evidence" value="ECO:0007669"/>
    <property type="project" value="UniProtKB-EC"/>
</dbReference>
<evidence type="ECO:0000256" key="1">
    <source>
        <dbReference type="ARBA" id="ARBA00005336"/>
    </source>
</evidence>
<keyword evidence="2 5" id="KW-0378">Hydrolase</keyword>
<dbReference type="OrthoDB" id="9805821at2"/>
<protein>
    <submittedName>
        <fullName evidence="5">Beta-N-acetylhexosaminidase</fullName>
        <ecNumber evidence="5">3.2.1.52</ecNumber>
    </submittedName>
</protein>
<organism evidence="5 6">
    <name type="scientific">Anaerosalibacter bizertensis</name>
    <dbReference type="NCBI Taxonomy" id="932217"/>
    <lineage>
        <taxon>Bacteria</taxon>
        <taxon>Bacillati</taxon>
        <taxon>Bacillota</taxon>
        <taxon>Tissierellia</taxon>
        <taxon>Tissierellales</taxon>
        <taxon>Sporanaerobacteraceae</taxon>
        <taxon>Anaerosalibacter</taxon>
    </lineage>
</organism>
<dbReference type="RefSeq" id="WP_154483759.1">
    <property type="nucleotide sequence ID" value="NZ_VULR01000005.1"/>
</dbReference>
<dbReference type="GO" id="GO:0009254">
    <property type="term" value="P:peptidoglycan turnover"/>
    <property type="evidence" value="ECO:0007669"/>
    <property type="project" value="TreeGrafter"/>
</dbReference>
<dbReference type="PANTHER" id="PTHR30480:SF16">
    <property type="entry name" value="GLYCOSIDE HYDROLASE FAMILY 3 DOMAIN PROTEIN"/>
    <property type="match status" value="1"/>
</dbReference>
<dbReference type="SUPFAM" id="SSF51445">
    <property type="entry name" value="(Trans)glycosidases"/>
    <property type="match status" value="1"/>
</dbReference>
<name>A0A844FGK3_9FIRM</name>
<dbReference type="InterPro" id="IPR036962">
    <property type="entry name" value="Glyco_hydro_3_N_sf"/>
</dbReference>
<dbReference type="NCBIfam" id="NF003740">
    <property type="entry name" value="PRK05337.1"/>
    <property type="match status" value="1"/>
</dbReference>
<comment type="caution">
    <text evidence="5">The sequence shown here is derived from an EMBL/GenBank/DDBJ whole genome shotgun (WGS) entry which is preliminary data.</text>
</comment>
<dbReference type="InterPro" id="IPR017853">
    <property type="entry name" value="GH"/>
</dbReference>
<comment type="similarity">
    <text evidence="1">Belongs to the glycosyl hydrolase 3 family.</text>
</comment>
<dbReference type="GO" id="GO:0005975">
    <property type="term" value="P:carbohydrate metabolic process"/>
    <property type="evidence" value="ECO:0007669"/>
    <property type="project" value="InterPro"/>
</dbReference>
<evidence type="ECO:0000313" key="5">
    <source>
        <dbReference type="EMBL" id="MSS43082.1"/>
    </source>
</evidence>
<dbReference type="PROSITE" id="PS51257">
    <property type="entry name" value="PROKAR_LIPOPROTEIN"/>
    <property type="match status" value="1"/>
</dbReference>
<gene>
    <name evidence="5" type="primary">nagZ</name>
    <name evidence="5" type="ORF">FYJ27_04955</name>
</gene>
<dbReference type="PANTHER" id="PTHR30480">
    <property type="entry name" value="BETA-HEXOSAMINIDASE-RELATED"/>
    <property type="match status" value="1"/>
</dbReference>
<keyword evidence="3 5" id="KW-0326">Glycosidase</keyword>
<proteinExistence type="inferred from homology"/>
<dbReference type="EC" id="3.2.1.52" evidence="5"/>
<sequence length="393" mass="44475">MKKKTRFFIGILLCILFLSSCVDKNKEKVKVDPEVDSIEEKVKGMSLEEKIGQLFIVGFSGEEIDKDIEYMIKNYYVGGFILFQENIKSIDQTLNLINSLKKANENNNIPLFISTDEEGGKVTRVSNLFGSIPGSREIGEIDNEEYSFKIGDIIGYRLKSIGFNLDFAPVLDINSNPKNTVIGARSYGRTKDIVSKHGIQVMKGIKSNNVIPTIKHFPGHGDTFIDSHLDLPVVNKDLEELKKMELMPFKEAIDMGADMVMVGHMLFPKIDSENPATFSKEIITNLLRKDLNYDKVIITDDMTMGAITKNYDIEKAAIKSLKAGTDIILICHNYEDQVKVIESIKEAVKSGEILEKEIDEKVYRIVKLKEEYGLKDEIIESINIEEIEKKMNN</sequence>
<accession>A0A844FGK3</accession>
<reference evidence="5 6" key="1">
    <citation type="submission" date="2019-08" db="EMBL/GenBank/DDBJ databases">
        <title>In-depth cultivation of the pig gut microbiome towards novel bacterial diversity and tailored functional studies.</title>
        <authorList>
            <person name="Wylensek D."/>
            <person name="Hitch T.C.A."/>
            <person name="Clavel T."/>
        </authorList>
    </citation>
    <scope>NUCLEOTIDE SEQUENCE [LARGE SCALE GENOMIC DNA]</scope>
    <source>
        <strain evidence="5 6">Med78-601-WT-4W-RMD-3</strain>
    </source>
</reference>
<evidence type="ECO:0000256" key="3">
    <source>
        <dbReference type="ARBA" id="ARBA00023295"/>
    </source>
</evidence>